<feature type="compositionally biased region" description="Low complexity" evidence="1">
    <location>
        <begin position="88"/>
        <end position="108"/>
    </location>
</feature>
<proteinExistence type="predicted"/>
<reference evidence="3" key="1">
    <citation type="submission" date="2010-08" db="EMBL/GenBank/DDBJ databases">
        <authorList>
            <consortium name="Caenorhabditis japonica Sequencing Consortium"/>
            <person name="Wilson R.K."/>
        </authorList>
    </citation>
    <scope>NUCLEOTIDE SEQUENCE [LARGE SCALE GENOMIC DNA]</scope>
    <source>
        <strain evidence="3">DF5081</strain>
    </source>
</reference>
<dbReference type="EnsemblMetazoa" id="CJA00157a.1">
    <property type="protein sequence ID" value="CJA00157a.1"/>
    <property type="gene ID" value="WBGene00119361"/>
</dbReference>
<accession>A0A8R1DE96</accession>
<feature type="region of interest" description="Disordered" evidence="1">
    <location>
        <begin position="86"/>
        <end position="109"/>
    </location>
</feature>
<sequence length="183" mass="20062">MITVIRSPLVSLPVAAADVASFPVETETSSWLASLPKPIPTTAPLFVAEKKEKDDEKYTSQSPTCSSVSFKSDLSAFHQLSSDRTLLSSPVDTASPSSSSSSASSRISPRGDCFDCHVTKSKLTVSENKCKYLEGKVSTLQQEALEAHAQMNGMDQTVLRLRMEAHVLREHNELFQRKLLECQ</sequence>
<name>A0A8R1DE96_CAEJA</name>
<evidence type="ECO:0000256" key="1">
    <source>
        <dbReference type="SAM" id="MobiDB-lite"/>
    </source>
</evidence>
<protein>
    <submittedName>
        <fullName evidence="2">Uncharacterized protein</fullName>
    </submittedName>
</protein>
<evidence type="ECO:0000313" key="3">
    <source>
        <dbReference type="Proteomes" id="UP000005237"/>
    </source>
</evidence>
<evidence type="ECO:0000313" key="2">
    <source>
        <dbReference type="EnsemblMetazoa" id="CJA00157a.1"/>
    </source>
</evidence>
<dbReference type="AlphaFoldDB" id="A0A8R1DE96"/>
<reference evidence="2" key="2">
    <citation type="submission" date="2022-06" db="UniProtKB">
        <authorList>
            <consortium name="EnsemblMetazoa"/>
        </authorList>
    </citation>
    <scope>IDENTIFICATION</scope>
    <source>
        <strain evidence="2">DF5081</strain>
    </source>
</reference>
<dbReference type="Proteomes" id="UP000005237">
    <property type="component" value="Unassembled WGS sequence"/>
</dbReference>
<organism evidence="2 3">
    <name type="scientific">Caenorhabditis japonica</name>
    <dbReference type="NCBI Taxonomy" id="281687"/>
    <lineage>
        <taxon>Eukaryota</taxon>
        <taxon>Metazoa</taxon>
        <taxon>Ecdysozoa</taxon>
        <taxon>Nematoda</taxon>
        <taxon>Chromadorea</taxon>
        <taxon>Rhabditida</taxon>
        <taxon>Rhabditina</taxon>
        <taxon>Rhabditomorpha</taxon>
        <taxon>Rhabditoidea</taxon>
        <taxon>Rhabditidae</taxon>
        <taxon>Peloderinae</taxon>
        <taxon>Caenorhabditis</taxon>
    </lineage>
</organism>
<keyword evidence="3" id="KW-1185">Reference proteome</keyword>